<reference evidence="1 2" key="1">
    <citation type="submission" date="2021-06" db="EMBL/GenBank/DDBJ databases">
        <title>Caerostris darwini draft genome.</title>
        <authorList>
            <person name="Kono N."/>
            <person name="Arakawa K."/>
        </authorList>
    </citation>
    <scope>NUCLEOTIDE SEQUENCE [LARGE SCALE GENOMIC DNA]</scope>
</reference>
<organism evidence="1 2">
    <name type="scientific">Caerostris darwini</name>
    <dbReference type="NCBI Taxonomy" id="1538125"/>
    <lineage>
        <taxon>Eukaryota</taxon>
        <taxon>Metazoa</taxon>
        <taxon>Ecdysozoa</taxon>
        <taxon>Arthropoda</taxon>
        <taxon>Chelicerata</taxon>
        <taxon>Arachnida</taxon>
        <taxon>Araneae</taxon>
        <taxon>Araneomorphae</taxon>
        <taxon>Entelegynae</taxon>
        <taxon>Araneoidea</taxon>
        <taxon>Araneidae</taxon>
        <taxon>Caerostris</taxon>
    </lineage>
</organism>
<dbReference type="AlphaFoldDB" id="A0AAV4V8V5"/>
<gene>
    <name evidence="1" type="ORF">CDAR_513931</name>
</gene>
<dbReference type="Proteomes" id="UP001054837">
    <property type="component" value="Unassembled WGS sequence"/>
</dbReference>
<sequence>MRSATAYTVWAPHPSEMHFYGQISPTSIQFISSAIDAGDRNSNAKFYIYTSVPLKIGVEKVVSQTSLQAEFVMQLRGSHAYLYCKSNVPSLANS</sequence>
<evidence type="ECO:0000313" key="2">
    <source>
        <dbReference type="Proteomes" id="UP001054837"/>
    </source>
</evidence>
<proteinExistence type="predicted"/>
<accession>A0AAV4V8V5</accession>
<dbReference type="EMBL" id="BPLQ01012536">
    <property type="protein sequence ID" value="GIY66108.1"/>
    <property type="molecule type" value="Genomic_DNA"/>
</dbReference>
<evidence type="ECO:0000313" key="1">
    <source>
        <dbReference type="EMBL" id="GIY66108.1"/>
    </source>
</evidence>
<keyword evidence="2" id="KW-1185">Reference proteome</keyword>
<protein>
    <submittedName>
        <fullName evidence="1">Uncharacterized protein</fullName>
    </submittedName>
</protein>
<comment type="caution">
    <text evidence="1">The sequence shown here is derived from an EMBL/GenBank/DDBJ whole genome shotgun (WGS) entry which is preliminary data.</text>
</comment>
<name>A0AAV4V8V5_9ARAC</name>